<dbReference type="AlphaFoldDB" id="A0AAD9QS29"/>
<dbReference type="Pfam" id="PF06991">
    <property type="entry name" value="MFAP1"/>
    <property type="match status" value="1"/>
</dbReference>
<evidence type="ECO:0000259" key="4">
    <source>
        <dbReference type="Pfam" id="PF06991"/>
    </source>
</evidence>
<feature type="domain" description="Micro-fibrillar-associated protein 1 C-terminal" evidence="4">
    <location>
        <begin position="201"/>
        <end position="409"/>
    </location>
</feature>
<feature type="compositionally biased region" description="Acidic residues" evidence="3">
    <location>
        <begin position="143"/>
        <end position="153"/>
    </location>
</feature>
<feature type="compositionally biased region" description="Acidic residues" evidence="3">
    <location>
        <begin position="120"/>
        <end position="130"/>
    </location>
</feature>
<accession>A0AAD9QS29</accession>
<reference evidence="5" key="1">
    <citation type="journal article" date="2023" name="G3 (Bethesda)">
        <title>Whole genome assembly and annotation of the endangered Caribbean coral Acropora cervicornis.</title>
        <authorList>
            <person name="Selwyn J.D."/>
            <person name="Vollmer S.V."/>
        </authorList>
    </citation>
    <scope>NUCLEOTIDE SEQUENCE</scope>
    <source>
        <strain evidence="5">K2</strain>
    </source>
</reference>
<keyword evidence="2" id="KW-0175">Coiled coil</keyword>
<dbReference type="EMBL" id="JARQWQ010000017">
    <property type="protein sequence ID" value="KAK2566459.1"/>
    <property type="molecule type" value="Genomic_DNA"/>
</dbReference>
<feature type="compositionally biased region" description="Basic and acidic residues" evidence="3">
    <location>
        <begin position="63"/>
        <end position="97"/>
    </location>
</feature>
<evidence type="ECO:0000256" key="3">
    <source>
        <dbReference type="SAM" id="MobiDB-lite"/>
    </source>
</evidence>
<feature type="region of interest" description="Disordered" evidence="3">
    <location>
        <begin position="42"/>
        <end position="250"/>
    </location>
</feature>
<keyword evidence="6" id="KW-1185">Reference proteome</keyword>
<evidence type="ECO:0000256" key="2">
    <source>
        <dbReference type="SAM" id="Coils"/>
    </source>
</evidence>
<sequence>MDQVERGAPINCTAGAVPIKNEKGELTMKKVKVSRYVAGKRPEYAKYSSDEEDDEEEILGEPFVKEREIDEQEMDKVFQKAEKTDRRLRRLQERVKDDDEDMIEEGHRRRPHEPEVVAMGDEEASGEEDERDQRQGLHRMEESSDEEDLDEEAIERRRSILRERARQKESEKDLLDLEDETKSDEEEEEEESSEYEEYTDSEEEANPRLKPVFVRKSDRITVQEREKMELDRERKEEEKKKTNEERTRTSRKLVEDLLRKELQEKQEVDDVEDVIITDDDDDETEYEAWKLRELKRIKRDRDERDQMEKERQEIERLHNLNEDEWRNEARNNPRVITNKAAKGKYKFLQKYYHRGAFFLSEEDQVYTRDFAKPTLEDHFDKTIIPKVMQVKNFGRSGRTKYTHLVDQDTTQMDSPWTQDNTLAMKFHTVRAGGSKQTFQRPSKRRK</sequence>
<evidence type="ECO:0000313" key="5">
    <source>
        <dbReference type="EMBL" id="KAK2566459.1"/>
    </source>
</evidence>
<feature type="compositionally biased region" description="Basic and acidic residues" evidence="3">
    <location>
        <begin position="131"/>
        <end position="142"/>
    </location>
</feature>
<reference evidence="5" key="2">
    <citation type="journal article" date="2023" name="Science">
        <title>Genomic signatures of disease resistance in endangered staghorn corals.</title>
        <authorList>
            <person name="Vollmer S.V."/>
            <person name="Selwyn J.D."/>
            <person name="Despard B.A."/>
            <person name="Roesel C.L."/>
        </authorList>
    </citation>
    <scope>NUCLEOTIDE SEQUENCE</scope>
    <source>
        <strain evidence="5">K2</strain>
    </source>
</reference>
<organism evidence="5 6">
    <name type="scientific">Acropora cervicornis</name>
    <name type="common">Staghorn coral</name>
    <dbReference type="NCBI Taxonomy" id="6130"/>
    <lineage>
        <taxon>Eukaryota</taxon>
        <taxon>Metazoa</taxon>
        <taxon>Cnidaria</taxon>
        <taxon>Anthozoa</taxon>
        <taxon>Hexacorallia</taxon>
        <taxon>Scleractinia</taxon>
        <taxon>Astrocoeniina</taxon>
        <taxon>Acroporidae</taxon>
        <taxon>Acropora</taxon>
    </lineage>
</organism>
<dbReference type="Proteomes" id="UP001249851">
    <property type="component" value="Unassembled WGS sequence"/>
</dbReference>
<comment type="similarity">
    <text evidence="1">Belongs to the MFAP1 family.</text>
</comment>
<dbReference type="InterPro" id="IPR033194">
    <property type="entry name" value="MFAP1"/>
</dbReference>
<evidence type="ECO:0000256" key="1">
    <source>
        <dbReference type="ARBA" id="ARBA00008155"/>
    </source>
</evidence>
<comment type="caution">
    <text evidence="5">The sequence shown here is derived from an EMBL/GenBank/DDBJ whole genome shotgun (WGS) entry which is preliminary data.</text>
</comment>
<dbReference type="InterPro" id="IPR009730">
    <property type="entry name" value="MFAP1_C"/>
</dbReference>
<feature type="compositionally biased region" description="Basic and acidic residues" evidence="3">
    <location>
        <begin position="154"/>
        <end position="175"/>
    </location>
</feature>
<proteinExistence type="inferred from homology"/>
<feature type="compositionally biased region" description="Basic and acidic residues" evidence="3">
    <location>
        <begin position="104"/>
        <end position="115"/>
    </location>
</feature>
<feature type="compositionally biased region" description="Basic and acidic residues" evidence="3">
    <location>
        <begin position="215"/>
        <end position="250"/>
    </location>
</feature>
<feature type="compositionally biased region" description="Acidic residues" evidence="3">
    <location>
        <begin position="176"/>
        <end position="204"/>
    </location>
</feature>
<name>A0AAD9QS29_ACRCE</name>
<gene>
    <name evidence="5" type="ORF">P5673_009979</name>
</gene>
<evidence type="ECO:0000313" key="6">
    <source>
        <dbReference type="Proteomes" id="UP001249851"/>
    </source>
</evidence>
<feature type="compositionally biased region" description="Acidic residues" evidence="3">
    <location>
        <begin position="50"/>
        <end position="59"/>
    </location>
</feature>
<dbReference type="PANTHER" id="PTHR15327">
    <property type="entry name" value="MICROFIBRIL-ASSOCIATED PROTEIN"/>
    <property type="match status" value="1"/>
</dbReference>
<feature type="coiled-coil region" evidence="2">
    <location>
        <begin position="290"/>
        <end position="324"/>
    </location>
</feature>
<protein>
    <submittedName>
        <fullName evidence="5">Microfibrillar-associated protein 1</fullName>
    </submittedName>
</protein>